<evidence type="ECO:0000313" key="3">
    <source>
        <dbReference type="Proteomes" id="UP001501410"/>
    </source>
</evidence>
<dbReference type="EMBL" id="BAABEZ010000024">
    <property type="protein sequence ID" value="GAA4459013.1"/>
    <property type="molecule type" value="Genomic_DNA"/>
</dbReference>
<dbReference type="PANTHER" id="PTHR37947">
    <property type="entry name" value="BLL2462 PROTEIN"/>
    <property type="match status" value="1"/>
</dbReference>
<feature type="transmembrane region" description="Helical" evidence="1">
    <location>
        <begin position="6"/>
        <end position="21"/>
    </location>
</feature>
<proteinExistence type="predicted"/>
<feature type="transmembrane region" description="Helical" evidence="1">
    <location>
        <begin position="33"/>
        <end position="52"/>
    </location>
</feature>
<name>A0ABP8N324_9BACT</name>
<evidence type="ECO:0000256" key="1">
    <source>
        <dbReference type="SAM" id="Phobius"/>
    </source>
</evidence>
<evidence type="ECO:0000313" key="2">
    <source>
        <dbReference type="EMBL" id="GAA4459013.1"/>
    </source>
</evidence>
<keyword evidence="1" id="KW-1133">Transmembrane helix</keyword>
<dbReference type="PANTHER" id="PTHR37947:SF1">
    <property type="entry name" value="BLL2462 PROTEIN"/>
    <property type="match status" value="1"/>
</dbReference>
<comment type="caution">
    <text evidence="2">The sequence shown here is derived from an EMBL/GenBank/DDBJ whole genome shotgun (WGS) entry which is preliminary data.</text>
</comment>
<organism evidence="2 3">
    <name type="scientific">Rurimicrobium arvi</name>
    <dbReference type="NCBI Taxonomy" id="2049916"/>
    <lineage>
        <taxon>Bacteria</taxon>
        <taxon>Pseudomonadati</taxon>
        <taxon>Bacteroidota</taxon>
        <taxon>Chitinophagia</taxon>
        <taxon>Chitinophagales</taxon>
        <taxon>Chitinophagaceae</taxon>
        <taxon>Rurimicrobium</taxon>
    </lineage>
</organism>
<protein>
    <recommendedName>
        <fullName evidence="4">VWA domain-containing protein</fullName>
    </recommendedName>
</protein>
<keyword evidence="1" id="KW-0812">Transmembrane</keyword>
<dbReference type="RefSeq" id="WP_344828589.1">
    <property type="nucleotide sequence ID" value="NZ_BAABEZ010000024.1"/>
</dbReference>
<dbReference type="InterPro" id="IPR029062">
    <property type="entry name" value="Class_I_gatase-like"/>
</dbReference>
<gene>
    <name evidence="2" type="ORF">GCM10023092_28240</name>
</gene>
<sequence>MVTLSIILAVLVAAAVFFVLFRADRNRNIRMPWLPAGLKALIAFLCMLLILAPKVNRHIVEEQKPLILFIQDNSASVQQELGKNKEAYATQQKTFLDKLSKNFRVITWDLDGPEAADSLRDYTAQSTNLSKPLEEAVSQFYNQNLSAVILASDGNYNAGSNPSYTSFPVNSFVYTIAIGDSSKKPDLRIGRIYANKTVSLNSEWELRADILAENLPNRDIKVSLKDETGRELARTLVRSNAPQFDKQIAFLLKADKEGLHQYTVHAEPFNEEANTANNRNVAFVQVLSEKKKILLAYAAPHPDIKAISSALAGHKQYELELRESSELPASLDGYAAVILHQLPSNTKSIAPALLNGKNVWFITGSLNNYFETGKLQHIVRFVAGMGNITPEVKLNQSFNLFTLPADLPAVTDELPPLSISARDLSISGGAQALFSDPQGRPLWAIQPGNPAIAVTSGEGIWRWRLYEYKHFGKQDAIDDCILQTLNLLTNAGNTKRFRAEPAKYNWSSSEQVRLSAWLTNPAGELINTPQADLQLKDSSGKARSYRFEKNNNRYQLNIGALAPGAYSYTASVTTDGKAFSDAGRFFVGQTSIEQMSSGCNYPLLASLAQKNRGIAVFADQLPQLYDSVSKNKMIRPLLSERLEPVSLIDWKWIFFLILILAAVDWFLRKYWMAM</sequence>
<keyword evidence="1" id="KW-0472">Membrane</keyword>
<feature type="transmembrane region" description="Helical" evidence="1">
    <location>
        <begin position="650"/>
        <end position="667"/>
    </location>
</feature>
<dbReference type="Proteomes" id="UP001501410">
    <property type="component" value="Unassembled WGS sequence"/>
</dbReference>
<evidence type="ECO:0008006" key="4">
    <source>
        <dbReference type="Google" id="ProtNLM"/>
    </source>
</evidence>
<keyword evidence="3" id="KW-1185">Reference proteome</keyword>
<dbReference type="SUPFAM" id="SSF52317">
    <property type="entry name" value="Class I glutamine amidotransferase-like"/>
    <property type="match status" value="1"/>
</dbReference>
<reference evidence="3" key="1">
    <citation type="journal article" date="2019" name="Int. J. Syst. Evol. Microbiol.">
        <title>The Global Catalogue of Microorganisms (GCM) 10K type strain sequencing project: providing services to taxonomists for standard genome sequencing and annotation.</title>
        <authorList>
            <consortium name="The Broad Institute Genomics Platform"/>
            <consortium name="The Broad Institute Genome Sequencing Center for Infectious Disease"/>
            <person name="Wu L."/>
            <person name="Ma J."/>
        </authorList>
    </citation>
    <scope>NUCLEOTIDE SEQUENCE [LARGE SCALE GENOMIC DNA]</scope>
    <source>
        <strain evidence="3">JCM 31921</strain>
    </source>
</reference>
<accession>A0ABP8N324</accession>